<dbReference type="Proteomes" id="UP000230575">
    <property type="component" value="Segment"/>
</dbReference>
<name>A0A126HHC1_9CAUD</name>
<evidence type="ECO:0000313" key="2">
    <source>
        <dbReference type="Proteomes" id="UP000230575"/>
    </source>
</evidence>
<protein>
    <submittedName>
        <fullName evidence="1">Uncharacterized protein</fullName>
    </submittedName>
</protein>
<sequence length="69" mass="7787">MVYISVWCEYDIGGDFGGNNNEDVFSVSEELSNEEVEAKVAEYISDIVGEPIEELEGLYGWEYISITQL</sequence>
<gene>
    <name evidence="1" type="ORF">phiGrn1_0049</name>
</gene>
<reference evidence="1 2" key="1">
    <citation type="journal article" date="2016" name="Front. Microbiol.">
        <title>Comparative Functional Genomic Analysis of Two Vibrio Phages Reveals Complex Metabolic Interactions with the Host Cell.</title>
        <authorList>
            <person name="Skliros D."/>
            <person name="Kalatzis P.G."/>
            <person name="Katharios P."/>
            <person name="Flemetakis E."/>
        </authorList>
    </citation>
    <scope>NUCLEOTIDE SEQUENCE [LARGE SCALE GENOMIC DNA]</scope>
</reference>
<organism evidence="1 2">
    <name type="scientific">Vibrio phage phi-Grn1</name>
    <dbReference type="NCBI Taxonomy" id="1747713"/>
    <lineage>
        <taxon>Viruses</taxon>
        <taxon>Duplodnaviria</taxon>
        <taxon>Heunggongvirae</taxon>
        <taxon>Uroviricota</taxon>
        <taxon>Caudoviricetes</taxon>
        <taxon>Pantevenvirales</taxon>
        <taxon>Straboviridae</taxon>
        <taxon>Schizotequatrovirus</taxon>
        <taxon>Schizotequatrovirus valkk3</taxon>
    </lineage>
</organism>
<proteinExistence type="predicted"/>
<dbReference type="EMBL" id="KT919972">
    <property type="protein sequence ID" value="ALP47292.1"/>
    <property type="molecule type" value="Genomic_DNA"/>
</dbReference>
<evidence type="ECO:0000313" key="1">
    <source>
        <dbReference type="EMBL" id="ALP47292.1"/>
    </source>
</evidence>
<accession>A0A126HHC1</accession>